<sequence>VVLDQELENGSHLQSASFIIEDAEGCPVNMDGNGCGGWIRVQGADLSVVLACSIDGCYITTPEVLVDAGIGLAGESELQIQVYLDRGWEHVQYTDSVMLLPSLKPRKVVLQLGQDPAIQQLNSDELKTWSERADPKMLHEAKRDAEDRGCTNPPAFLLLYPNANMDTPCSVEGLQLSLFSDRGPWGMDENDVDVRVHPNFSNQKFIVDRGQVSGFKAPGLEKQAHVYFVRCTREEVEGMLGFLFIIAAIEPPPTMWQWRSPEADTASASTSAAPEAQASHPRKRFRSASGALATAVTTEVGSVCSSASIDVLQPLSDKLCACVAADTGKAMRSASGLKPSLFLQPEPGSASTSIEFVRSSSSSIVHLGQGPVEWAPEQDLCLWGAAGEQCCLKIEGGGLQPAYLQATLAAGQPCGFTLHGLPGCPAIEPKQQYQMGQQQHQHQQQQQQQQEGRQDQQLHDVQSSYQWECHQDLNSLLVVLRDAYGNATDASPLASMCLSFECQNLSSFQVYPATLKLSPARLADSIQAFELVNRDACRIHAAPQAANLIAHLSIEQTGSNRVSLRKQLRVQFQASGDFIHAVRIYTLPALAQGLIAGAIQPSPIARLSLVTDTDEELTSADQLEELSSSLDAQLEGAAEACQIRADSSGLVVWLDSAPTAANLYNLKATYMECRPGQASALLGSPALCLTSNSLVPVSVKAGSPSQLLEIMRHPAGEIHAGNSSSMPGITTHLLDSIELQLADEHGNAARPSTQEMTVGLSIQPAIPPAEADAATRVPNLEPYDARLNEEGRTIIRGIRIQEGSCIGLGAESAVFVLQASTNNITPYRLQFTFYDTLTRSLEEVQASQRAQQARIEQERLDHLRTMTAQKQSRQREIQSHLDSLEVECAQKLHDMQQVLLNSEIRHLPLAAQVLSVLRRAEQQGIAEQQGTAEQGSAEQQGAAEQGSAEQQEGVEQQGSAEQQGRATVQQISAAVASLQKEGCSAPQGTAETDRIRQCVLAFRNAHRNFSSRVLGLVLDLVKCKTLPGSILRRIISWRCGASGLHVVVVQNTQTRDLLFDFARQHSLQLDVRVLEWLHMYREPRNLAEDGQQRAEGYNIPFFLASACEVPSSLSKALKLRLLASVLGHDTIIHSTLEEAISYRQRKVC</sequence>
<gene>
    <name evidence="2" type="ORF">DUNSADRAFT_2810</name>
</gene>
<protein>
    <submittedName>
        <fullName evidence="2">Uncharacterized protein</fullName>
    </submittedName>
</protein>
<keyword evidence="3" id="KW-1185">Reference proteome</keyword>
<feature type="region of interest" description="Disordered" evidence="1">
    <location>
        <begin position="432"/>
        <end position="457"/>
    </location>
</feature>
<reference evidence="2" key="1">
    <citation type="submission" date="2017-08" db="EMBL/GenBank/DDBJ databases">
        <authorList>
            <person name="Polle J.E."/>
            <person name="Barry K."/>
            <person name="Cushman J."/>
            <person name="Schmutz J."/>
            <person name="Tran D."/>
            <person name="Hathwaick L.T."/>
            <person name="Yim W.C."/>
            <person name="Jenkins J."/>
            <person name="Mckie-Krisberg Z.M."/>
            <person name="Prochnik S."/>
            <person name="Lindquist E."/>
            <person name="Dockter R.B."/>
            <person name="Adam C."/>
            <person name="Molina H."/>
            <person name="Bunkerborg J."/>
            <person name="Jin E."/>
            <person name="Buchheim M."/>
            <person name="Magnuson J."/>
        </authorList>
    </citation>
    <scope>NUCLEOTIDE SEQUENCE</scope>
    <source>
        <strain evidence="2">CCAP 19/18</strain>
    </source>
</reference>
<evidence type="ECO:0000313" key="3">
    <source>
        <dbReference type="Proteomes" id="UP000815325"/>
    </source>
</evidence>
<feature type="compositionally biased region" description="Low complexity" evidence="1">
    <location>
        <begin position="263"/>
        <end position="279"/>
    </location>
</feature>
<name>A0ABQ7GV37_DUNSA</name>
<feature type="non-terminal residue" evidence="2">
    <location>
        <position position="1"/>
    </location>
</feature>
<dbReference type="Proteomes" id="UP000815325">
    <property type="component" value="Unassembled WGS sequence"/>
</dbReference>
<feature type="region of interest" description="Disordered" evidence="1">
    <location>
        <begin position="259"/>
        <end position="285"/>
    </location>
</feature>
<evidence type="ECO:0000256" key="1">
    <source>
        <dbReference type="SAM" id="MobiDB-lite"/>
    </source>
</evidence>
<feature type="compositionally biased region" description="Low complexity" evidence="1">
    <location>
        <begin position="432"/>
        <end position="451"/>
    </location>
</feature>
<accession>A0ABQ7GV37</accession>
<organism evidence="2 3">
    <name type="scientific">Dunaliella salina</name>
    <name type="common">Green alga</name>
    <name type="synonym">Protococcus salinus</name>
    <dbReference type="NCBI Taxonomy" id="3046"/>
    <lineage>
        <taxon>Eukaryota</taxon>
        <taxon>Viridiplantae</taxon>
        <taxon>Chlorophyta</taxon>
        <taxon>core chlorophytes</taxon>
        <taxon>Chlorophyceae</taxon>
        <taxon>CS clade</taxon>
        <taxon>Chlamydomonadales</taxon>
        <taxon>Dunaliellaceae</taxon>
        <taxon>Dunaliella</taxon>
    </lineage>
</organism>
<feature type="region of interest" description="Disordered" evidence="1">
    <location>
        <begin position="925"/>
        <end position="963"/>
    </location>
</feature>
<dbReference type="EMBL" id="MU069577">
    <property type="protein sequence ID" value="KAF5838481.1"/>
    <property type="molecule type" value="Genomic_DNA"/>
</dbReference>
<comment type="caution">
    <text evidence="2">The sequence shown here is derived from an EMBL/GenBank/DDBJ whole genome shotgun (WGS) entry which is preliminary data.</text>
</comment>
<evidence type="ECO:0000313" key="2">
    <source>
        <dbReference type="EMBL" id="KAF5838481.1"/>
    </source>
</evidence>
<feature type="compositionally biased region" description="Low complexity" evidence="1">
    <location>
        <begin position="926"/>
        <end position="963"/>
    </location>
</feature>
<proteinExistence type="predicted"/>